<dbReference type="PROSITE" id="PS51450">
    <property type="entry name" value="LRR"/>
    <property type="match status" value="1"/>
</dbReference>
<evidence type="ECO:0000313" key="2">
    <source>
        <dbReference type="Proteomes" id="UP000695023"/>
    </source>
</evidence>
<dbReference type="InterPro" id="IPR001611">
    <property type="entry name" value="Leu-rich_rpt"/>
</dbReference>
<sequence length="201" mass="23232">MDHQPSGQQSHAAHFQWLSFAYQSLTEIPYETILTQTDSLQVLDLSYNLLDENPALLGRLEKLSTLILDCNNYTSHVKFPYMPSVTTVCINKNKINNLPVFVEEIWRKFPNIKILSMMNNEAAPSYFNGGSLTQHTDYRLYVISQLPGLEILDDTEVLEKERAQARKTYRLQQSGHSSRKRREDSSKKHTRIQKKPSSIMK</sequence>
<evidence type="ECO:0000313" key="3">
    <source>
        <dbReference type="RefSeq" id="XP_005754204.1"/>
    </source>
</evidence>
<dbReference type="AlphaFoldDB" id="A0A9Y3S6L0"/>
<dbReference type="SUPFAM" id="SSF52058">
    <property type="entry name" value="L domain-like"/>
    <property type="match status" value="1"/>
</dbReference>
<accession>A0A9Y3S6L0</accession>
<name>A0A9Y3S6L0_9CICH</name>
<dbReference type="Gene3D" id="3.80.10.10">
    <property type="entry name" value="Ribonuclease Inhibitor"/>
    <property type="match status" value="1"/>
</dbReference>
<feature type="region of interest" description="Disordered" evidence="1">
    <location>
        <begin position="164"/>
        <end position="201"/>
    </location>
</feature>
<dbReference type="InterPro" id="IPR032675">
    <property type="entry name" value="LRR_dom_sf"/>
</dbReference>
<dbReference type="Proteomes" id="UP000695023">
    <property type="component" value="Unplaced"/>
</dbReference>
<organism evidence="2 3">
    <name type="scientific">Pundamilia nyererei</name>
    <dbReference type="NCBI Taxonomy" id="303518"/>
    <lineage>
        <taxon>Eukaryota</taxon>
        <taxon>Metazoa</taxon>
        <taxon>Chordata</taxon>
        <taxon>Craniata</taxon>
        <taxon>Vertebrata</taxon>
        <taxon>Euteleostomi</taxon>
        <taxon>Actinopterygii</taxon>
        <taxon>Neopterygii</taxon>
        <taxon>Teleostei</taxon>
        <taxon>Neoteleostei</taxon>
        <taxon>Acanthomorphata</taxon>
        <taxon>Ovalentaria</taxon>
        <taxon>Cichlomorphae</taxon>
        <taxon>Cichliformes</taxon>
        <taxon>Cichlidae</taxon>
        <taxon>African cichlids</taxon>
        <taxon>Pseudocrenilabrinae</taxon>
        <taxon>Haplochromini</taxon>
        <taxon>Pundamilia</taxon>
    </lineage>
</organism>
<gene>
    <name evidence="3" type="primary">LOC102196245</name>
</gene>
<reference evidence="3" key="1">
    <citation type="submission" date="2025-08" db="UniProtKB">
        <authorList>
            <consortium name="RefSeq"/>
        </authorList>
    </citation>
    <scope>IDENTIFICATION</scope>
</reference>
<protein>
    <submittedName>
        <fullName evidence="3">Leucine-rich repeat-containing protein 72</fullName>
    </submittedName>
</protein>
<dbReference type="GeneID" id="102196245"/>
<dbReference type="RefSeq" id="XP_005754204.1">
    <property type="nucleotide sequence ID" value="XM_005754147.2"/>
</dbReference>
<dbReference type="InterPro" id="IPR043313">
    <property type="entry name" value="LRMDA"/>
</dbReference>
<dbReference type="Pfam" id="PF14580">
    <property type="entry name" value="LRR_9"/>
    <property type="match status" value="1"/>
</dbReference>
<dbReference type="PANTHER" id="PTHR46282:SF1">
    <property type="entry name" value="LEUCINE-RICH REPEAT-CONTAINING PROTEIN 72-LIKE"/>
    <property type="match status" value="1"/>
</dbReference>
<proteinExistence type="predicted"/>
<evidence type="ECO:0000256" key="1">
    <source>
        <dbReference type="SAM" id="MobiDB-lite"/>
    </source>
</evidence>
<dbReference type="PANTHER" id="PTHR46282">
    <property type="entry name" value="LEUCINE-RICH MELANOCYTE DIFFERENTIATION-ASSOCIATED PROTEIN"/>
    <property type="match status" value="1"/>
</dbReference>
<keyword evidence="2" id="KW-1185">Reference proteome</keyword>